<feature type="region of interest" description="Disordered" evidence="1">
    <location>
        <begin position="338"/>
        <end position="451"/>
    </location>
</feature>
<keyword evidence="3" id="KW-1185">Reference proteome</keyword>
<evidence type="ECO:0000313" key="3">
    <source>
        <dbReference type="Proteomes" id="UP000297527"/>
    </source>
</evidence>
<evidence type="ECO:0000256" key="1">
    <source>
        <dbReference type="SAM" id="MobiDB-lite"/>
    </source>
</evidence>
<feature type="compositionally biased region" description="Polar residues" evidence="1">
    <location>
        <begin position="274"/>
        <end position="293"/>
    </location>
</feature>
<gene>
    <name evidence="2" type="ORF">BCON_0259g00200</name>
</gene>
<dbReference type="OrthoDB" id="3555934at2759"/>
<feature type="compositionally biased region" description="Basic residues" evidence="1">
    <location>
        <begin position="203"/>
        <end position="235"/>
    </location>
</feature>
<feature type="region of interest" description="Disordered" evidence="1">
    <location>
        <begin position="271"/>
        <end position="293"/>
    </location>
</feature>
<feature type="compositionally biased region" description="Polar residues" evidence="1">
    <location>
        <begin position="366"/>
        <end position="383"/>
    </location>
</feature>
<dbReference type="AlphaFoldDB" id="A0A4Z1HHJ3"/>
<feature type="compositionally biased region" description="Basic and acidic residues" evidence="1">
    <location>
        <begin position="236"/>
        <end position="249"/>
    </location>
</feature>
<organism evidence="2 3">
    <name type="scientific">Botryotinia convoluta</name>
    <dbReference type="NCBI Taxonomy" id="54673"/>
    <lineage>
        <taxon>Eukaryota</taxon>
        <taxon>Fungi</taxon>
        <taxon>Dikarya</taxon>
        <taxon>Ascomycota</taxon>
        <taxon>Pezizomycotina</taxon>
        <taxon>Leotiomycetes</taxon>
        <taxon>Helotiales</taxon>
        <taxon>Sclerotiniaceae</taxon>
        <taxon>Botryotinia</taxon>
    </lineage>
</organism>
<evidence type="ECO:0000313" key="2">
    <source>
        <dbReference type="EMBL" id="TGO47911.1"/>
    </source>
</evidence>
<accession>A0A4Z1HHJ3</accession>
<feature type="compositionally biased region" description="Basic and acidic residues" evidence="1">
    <location>
        <begin position="425"/>
        <end position="438"/>
    </location>
</feature>
<sequence length="451" mass="51748">MTSLRVLKPKTLYIIFQTRRPRDKRETRDAPRLALEDDNTEVSAYISGSKDPWVGRWGTINPKLSTNRTVKFKDINLRHHSRSFFLWEIMPTNNNNRVLNRLQQMYISNKHGNWTAPKASLRLLQMLHGSHQKINLLFQPIIPAHASGVFRTIQEAERKLPVQDRGLPRNLTILRVQPGENIQIVDFESKPTLKIIGVLSEHPHHHHKHHKHQHRRRNPRRSRLISRKSSWHRAQHYYDQRRPRKRNESFENYPLPKKITNLAMHEPRVGEYMESSTHAQQAHSRRSSVPQLSSAAPPIYPTVGALPPGGYVMPSVNAPQVVAVPKYPQVVPTMAGGQPLPLQTAEPVPVSISSSTSGRRRSISSQPSNTYYRKESSPQNSYHPSPDSVNSNPRRRRNSESEASYYGKRNTQEENSNSNHRHHLGVRETLSHIKDKLMHPVPPTPSGRSIA</sequence>
<dbReference type="Proteomes" id="UP000297527">
    <property type="component" value="Unassembled WGS sequence"/>
</dbReference>
<comment type="caution">
    <text evidence="2">The sequence shown here is derived from an EMBL/GenBank/DDBJ whole genome shotgun (WGS) entry which is preliminary data.</text>
</comment>
<feature type="region of interest" description="Disordered" evidence="1">
    <location>
        <begin position="202"/>
        <end position="254"/>
    </location>
</feature>
<proteinExistence type="predicted"/>
<reference evidence="2 3" key="1">
    <citation type="submission" date="2017-12" db="EMBL/GenBank/DDBJ databases">
        <title>Comparative genomics of Botrytis spp.</title>
        <authorList>
            <person name="Valero-Jimenez C.A."/>
            <person name="Tapia P."/>
            <person name="Veloso J."/>
            <person name="Silva-Moreno E."/>
            <person name="Staats M."/>
            <person name="Valdes J.H."/>
            <person name="Van Kan J.A.L."/>
        </authorList>
    </citation>
    <scope>NUCLEOTIDE SEQUENCE [LARGE SCALE GENOMIC DNA]</scope>
    <source>
        <strain evidence="2 3">MUCL11595</strain>
    </source>
</reference>
<protein>
    <submittedName>
        <fullName evidence="2">Uncharacterized protein</fullName>
    </submittedName>
</protein>
<name>A0A4Z1HHJ3_9HELO</name>
<dbReference type="EMBL" id="PQXN01000258">
    <property type="protein sequence ID" value="TGO47911.1"/>
    <property type="molecule type" value="Genomic_DNA"/>
</dbReference>